<dbReference type="InterPro" id="IPR007372">
    <property type="entry name" value="Lipid/polyisoprenoid-bd_YceI"/>
</dbReference>
<proteinExistence type="predicted"/>
<dbReference type="Pfam" id="PF04264">
    <property type="entry name" value="YceI"/>
    <property type="match status" value="1"/>
</dbReference>
<dbReference type="SMART" id="SM00867">
    <property type="entry name" value="YceI"/>
    <property type="match status" value="1"/>
</dbReference>
<dbReference type="RefSeq" id="WP_265991872.1">
    <property type="nucleotide sequence ID" value="NZ_CP110973.1"/>
</dbReference>
<dbReference type="SUPFAM" id="SSF101874">
    <property type="entry name" value="YceI-like"/>
    <property type="match status" value="1"/>
</dbReference>
<evidence type="ECO:0000313" key="2">
    <source>
        <dbReference type="EMBL" id="MFD1141465.1"/>
    </source>
</evidence>
<gene>
    <name evidence="2" type="ORF">ACFQ4C_10110</name>
</gene>
<protein>
    <submittedName>
        <fullName evidence="2">YceI family protein</fullName>
    </submittedName>
</protein>
<dbReference type="PANTHER" id="PTHR34406:SF1">
    <property type="entry name" value="PROTEIN YCEI"/>
    <property type="match status" value="1"/>
</dbReference>
<evidence type="ECO:0000313" key="3">
    <source>
        <dbReference type="Proteomes" id="UP001597116"/>
    </source>
</evidence>
<dbReference type="Gene3D" id="2.40.128.110">
    <property type="entry name" value="Lipid/polyisoprenoid-binding, YceI-like"/>
    <property type="match status" value="1"/>
</dbReference>
<evidence type="ECO:0000259" key="1">
    <source>
        <dbReference type="SMART" id="SM00867"/>
    </source>
</evidence>
<dbReference type="PANTHER" id="PTHR34406">
    <property type="entry name" value="PROTEIN YCEI"/>
    <property type="match status" value="1"/>
</dbReference>
<dbReference type="InterPro" id="IPR036761">
    <property type="entry name" value="TTHA0802/YceI-like_sf"/>
</dbReference>
<comment type="caution">
    <text evidence="2">The sequence shown here is derived from an EMBL/GenBank/DDBJ whole genome shotgun (WGS) entry which is preliminary data.</text>
</comment>
<keyword evidence="3" id="KW-1185">Reference proteome</keyword>
<feature type="domain" description="Lipid/polyisoprenoid-binding YceI-like" evidence="1">
    <location>
        <begin position="31"/>
        <end position="205"/>
    </location>
</feature>
<dbReference type="Proteomes" id="UP001597116">
    <property type="component" value="Unassembled WGS sequence"/>
</dbReference>
<name>A0ABW3Q9N2_9BACT</name>
<reference evidence="3" key="1">
    <citation type="journal article" date="2019" name="Int. J. Syst. Evol. Microbiol.">
        <title>The Global Catalogue of Microorganisms (GCM) 10K type strain sequencing project: providing services to taxonomists for standard genome sequencing and annotation.</title>
        <authorList>
            <consortium name="The Broad Institute Genomics Platform"/>
            <consortium name="The Broad Institute Genome Sequencing Center for Infectious Disease"/>
            <person name="Wu L."/>
            <person name="Ma J."/>
        </authorList>
    </citation>
    <scope>NUCLEOTIDE SEQUENCE [LARGE SCALE GENOMIC DNA]</scope>
    <source>
        <strain evidence="3">CCUG 55608</strain>
    </source>
</reference>
<sequence length="207" mass="22315">MKKVALLSAIAVLAAGLWNCTTDHLDPSQEAYQLDETKSVAVWKGSQRTGNFNEGAITVKSDQLTVQNGQVTGGSFTIPVSSIVNYNLLDSLKPILVGHLQSADFFNMALHPNITYTITGIAPYAGSNGLAGSNYQVSGNLTMLGKTNPVVFPARIQLNDNQLTVEATLEVDRTNWGITYASDPALPDDHYILPNLGIHLKLFGNKK</sequence>
<dbReference type="EMBL" id="JBHTLP010000008">
    <property type="protein sequence ID" value="MFD1141465.1"/>
    <property type="molecule type" value="Genomic_DNA"/>
</dbReference>
<accession>A0ABW3Q9N2</accession>
<organism evidence="2 3">
    <name type="scientific">Larkinella insperata</name>
    <dbReference type="NCBI Taxonomy" id="332158"/>
    <lineage>
        <taxon>Bacteria</taxon>
        <taxon>Pseudomonadati</taxon>
        <taxon>Bacteroidota</taxon>
        <taxon>Cytophagia</taxon>
        <taxon>Cytophagales</taxon>
        <taxon>Spirosomataceae</taxon>
        <taxon>Larkinella</taxon>
    </lineage>
</organism>